<sequence>MIREARSAVEA</sequence>
<gene>
    <name evidence="1" type="ORF">N0F65_007323</name>
</gene>
<dbReference type="Proteomes" id="UP001146120">
    <property type="component" value="Unassembled WGS sequence"/>
</dbReference>
<proteinExistence type="predicted"/>
<comment type="caution">
    <text evidence="1">The sequence shown here is derived from an EMBL/GenBank/DDBJ whole genome shotgun (WGS) entry which is preliminary data.</text>
</comment>
<reference evidence="1" key="2">
    <citation type="journal article" date="2023" name="Microbiol Resour">
        <title>Decontamination and Annotation of the Draft Genome Sequence of the Oomycete Lagenidium giganteum ARSEF 373.</title>
        <authorList>
            <person name="Morgan W.R."/>
            <person name="Tartar A."/>
        </authorList>
    </citation>
    <scope>NUCLEOTIDE SEQUENCE</scope>
    <source>
        <strain evidence="1">ARSEF 373</strain>
    </source>
</reference>
<accession>A0AAV2Z549</accession>
<name>A0AAV2Z549_9STRA</name>
<reference evidence="1" key="1">
    <citation type="submission" date="2022-11" db="EMBL/GenBank/DDBJ databases">
        <authorList>
            <person name="Morgan W.R."/>
            <person name="Tartar A."/>
        </authorList>
    </citation>
    <scope>NUCLEOTIDE SEQUENCE</scope>
    <source>
        <strain evidence="1">ARSEF 373</strain>
    </source>
</reference>
<dbReference type="EMBL" id="DAKRPA010000048">
    <property type="protein sequence ID" value="DBA01426.1"/>
    <property type="molecule type" value="Genomic_DNA"/>
</dbReference>
<keyword evidence="2" id="KW-1185">Reference proteome</keyword>
<evidence type="ECO:0000313" key="2">
    <source>
        <dbReference type="Proteomes" id="UP001146120"/>
    </source>
</evidence>
<organism evidence="1 2">
    <name type="scientific">Lagenidium giganteum</name>
    <dbReference type="NCBI Taxonomy" id="4803"/>
    <lineage>
        <taxon>Eukaryota</taxon>
        <taxon>Sar</taxon>
        <taxon>Stramenopiles</taxon>
        <taxon>Oomycota</taxon>
        <taxon>Peronosporomycetes</taxon>
        <taxon>Pythiales</taxon>
        <taxon>Pythiaceae</taxon>
    </lineage>
</organism>
<protein>
    <submittedName>
        <fullName evidence="1">Uncharacterized protein</fullName>
    </submittedName>
</protein>
<evidence type="ECO:0000313" key="1">
    <source>
        <dbReference type="EMBL" id="DBA01426.1"/>
    </source>
</evidence>